<sequence length="140" mass="16099">MKNYLAVSLFGLLISMSASCLAQSENSELDKRCKVVEQTTDEMYENGALIQCYFPNMALLNAYQEYRDLLGDDRKYLAKKLISNKDVDVNCTDDNCSSIHYRWSGDKQLNIEQNFAGGETTLKFIQKNNDTHLDIRYFPD</sequence>
<protein>
    <submittedName>
        <fullName evidence="2">Uncharacterized protein</fullName>
    </submittedName>
</protein>
<dbReference type="Proteomes" id="UP000255129">
    <property type="component" value="Unassembled WGS sequence"/>
</dbReference>
<proteinExistence type="predicted"/>
<organism evidence="2 3">
    <name type="scientific">Providencia rustigianii</name>
    <dbReference type="NCBI Taxonomy" id="158850"/>
    <lineage>
        <taxon>Bacteria</taxon>
        <taxon>Pseudomonadati</taxon>
        <taxon>Pseudomonadota</taxon>
        <taxon>Gammaproteobacteria</taxon>
        <taxon>Enterobacterales</taxon>
        <taxon>Morganellaceae</taxon>
        <taxon>Providencia</taxon>
    </lineage>
</organism>
<dbReference type="AlphaFoldDB" id="A0A379G3A1"/>
<feature type="signal peptide" evidence="1">
    <location>
        <begin position="1"/>
        <end position="22"/>
    </location>
</feature>
<dbReference type="EMBL" id="UGUA01000002">
    <property type="protein sequence ID" value="SUC35386.1"/>
    <property type="molecule type" value="Genomic_DNA"/>
</dbReference>
<name>A0A379G3A1_9GAMM</name>
<keyword evidence="1" id="KW-0732">Signal</keyword>
<evidence type="ECO:0000256" key="1">
    <source>
        <dbReference type="SAM" id="SignalP"/>
    </source>
</evidence>
<reference evidence="2 3" key="1">
    <citation type="submission" date="2018-06" db="EMBL/GenBank/DDBJ databases">
        <authorList>
            <consortium name="Pathogen Informatics"/>
            <person name="Doyle S."/>
        </authorList>
    </citation>
    <scope>NUCLEOTIDE SEQUENCE [LARGE SCALE GENOMIC DNA]</scope>
    <source>
        <strain evidence="2 3">NCTC12026</strain>
    </source>
</reference>
<evidence type="ECO:0000313" key="2">
    <source>
        <dbReference type="EMBL" id="SUC35386.1"/>
    </source>
</evidence>
<feature type="chain" id="PRO_5016573588" evidence="1">
    <location>
        <begin position="23"/>
        <end position="140"/>
    </location>
</feature>
<accession>A0A379G3A1</accession>
<dbReference type="PROSITE" id="PS51257">
    <property type="entry name" value="PROKAR_LIPOPROTEIN"/>
    <property type="match status" value="1"/>
</dbReference>
<dbReference type="OrthoDB" id="6464522at2"/>
<gene>
    <name evidence="2" type="ORF">NCTC12026_01780</name>
</gene>
<evidence type="ECO:0000313" key="3">
    <source>
        <dbReference type="Proteomes" id="UP000255129"/>
    </source>
</evidence>
<dbReference type="RefSeq" id="WP_006813223.1">
    <property type="nucleotide sequence ID" value="NZ_AP018946.1"/>
</dbReference>